<accession>A0A8H6S380</accession>
<evidence type="ECO:0000256" key="5">
    <source>
        <dbReference type="ARBA" id="ARBA00023136"/>
    </source>
</evidence>
<dbReference type="PANTHER" id="PTHR10057">
    <property type="entry name" value="PERIPHERAL-TYPE BENZODIAZEPINE RECEPTOR"/>
    <property type="match status" value="1"/>
</dbReference>
<evidence type="ECO:0000256" key="1">
    <source>
        <dbReference type="ARBA" id="ARBA00004141"/>
    </source>
</evidence>
<dbReference type="InterPro" id="IPR038330">
    <property type="entry name" value="TspO/MBR-related_sf"/>
</dbReference>
<feature type="transmembrane region" description="Helical" evidence="6">
    <location>
        <begin position="60"/>
        <end position="80"/>
    </location>
</feature>
<dbReference type="CDD" id="cd15904">
    <property type="entry name" value="TSPO_MBR"/>
    <property type="match status" value="1"/>
</dbReference>
<feature type="transmembrane region" description="Helical" evidence="6">
    <location>
        <begin position="144"/>
        <end position="166"/>
    </location>
</feature>
<dbReference type="InterPro" id="IPR004307">
    <property type="entry name" value="TspO_MBR"/>
</dbReference>
<gene>
    <name evidence="7" type="ORF">HMN09_01222600</name>
</gene>
<protein>
    <submittedName>
        <fullName evidence="7">TspO/MBR-related protein</fullName>
    </submittedName>
</protein>
<dbReference type="AlphaFoldDB" id="A0A8H6S380"/>
<dbReference type="FunFam" id="1.20.1260.100:FF:000001">
    <property type="entry name" value="translocator protein 2"/>
    <property type="match status" value="1"/>
</dbReference>
<dbReference type="GO" id="GO:0005741">
    <property type="term" value="C:mitochondrial outer membrane"/>
    <property type="evidence" value="ECO:0007669"/>
    <property type="project" value="TreeGrafter"/>
</dbReference>
<dbReference type="Pfam" id="PF03073">
    <property type="entry name" value="TspO_MBR"/>
    <property type="match status" value="1"/>
</dbReference>
<evidence type="ECO:0000313" key="8">
    <source>
        <dbReference type="Proteomes" id="UP000613580"/>
    </source>
</evidence>
<keyword evidence="8" id="KW-1185">Reference proteome</keyword>
<comment type="caution">
    <text evidence="7">The sequence shown here is derived from an EMBL/GenBank/DDBJ whole genome shotgun (WGS) entry which is preliminary data.</text>
</comment>
<comment type="similarity">
    <text evidence="2">Belongs to the TspO/BZRP family.</text>
</comment>
<feature type="transmembrane region" description="Helical" evidence="6">
    <location>
        <begin position="115"/>
        <end position="132"/>
    </location>
</feature>
<dbReference type="PANTHER" id="PTHR10057:SF0">
    <property type="entry name" value="TRANSLOCATOR PROTEIN"/>
    <property type="match status" value="1"/>
</dbReference>
<evidence type="ECO:0000313" key="7">
    <source>
        <dbReference type="EMBL" id="KAF7292385.1"/>
    </source>
</evidence>
<dbReference type="GO" id="GO:0033013">
    <property type="term" value="P:tetrapyrrole metabolic process"/>
    <property type="evidence" value="ECO:0007669"/>
    <property type="project" value="UniProtKB-ARBA"/>
</dbReference>
<feature type="transmembrane region" description="Helical" evidence="6">
    <location>
        <begin position="92"/>
        <end position="109"/>
    </location>
</feature>
<comment type="subcellular location">
    <subcellularLocation>
        <location evidence="1">Membrane</location>
        <topology evidence="1">Multi-pass membrane protein</topology>
    </subcellularLocation>
</comment>
<evidence type="ECO:0000256" key="4">
    <source>
        <dbReference type="ARBA" id="ARBA00022989"/>
    </source>
</evidence>
<proteinExistence type="inferred from homology"/>
<name>A0A8H6S380_MYCCL</name>
<evidence type="ECO:0000256" key="3">
    <source>
        <dbReference type="ARBA" id="ARBA00022692"/>
    </source>
</evidence>
<dbReference type="EMBL" id="JACAZE010000022">
    <property type="protein sequence ID" value="KAF7292385.1"/>
    <property type="molecule type" value="Genomic_DNA"/>
</dbReference>
<evidence type="ECO:0000256" key="6">
    <source>
        <dbReference type="SAM" id="Phobius"/>
    </source>
</evidence>
<evidence type="ECO:0000256" key="2">
    <source>
        <dbReference type="ARBA" id="ARBA00007524"/>
    </source>
</evidence>
<organism evidence="7 8">
    <name type="scientific">Mycena chlorophos</name>
    <name type="common">Agaric fungus</name>
    <name type="synonym">Agaricus chlorophos</name>
    <dbReference type="NCBI Taxonomy" id="658473"/>
    <lineage>
        <taxon>Eukaryota</taxon>
        <taxon>Fungi</taxon>
        <taxon>Dikarya</taxon>
        <taxon>Basidiomycota</taxon>
        <taxon>Agaricomycotina</taxon>
        <taxon>Agaricomycetes</taxon>
        <taxon>Agaricomycetidae</taxon>
        <taxon>Agaricales</taxon>
        <taxon>Marasmiineae</taxon>
        <taxon>Mycenaceae</taxon>
        <taxon>Mycena</taxon>
    </lineage>
</organism>
<keyword evidence="4 6" id="KW-1133">Transmembrane helix</keyword>
<keyword evidence="3 6" id="KW-0812">Transmembrane</keyword>
<dbReference type="Gene3D" id="1.20.1260.100">
    <property type="entry name" value="TspO/MBR protein"/>
    <property type="match status" value="1"/>
</dbReference>
<sequence>MTSTIPAFLLVAARIPAVAIGLPLGLGFLSGYPTAQVVRSDWYKNLRKPPGQPPRQVFPIVWPLLYASMGYASHLIVAALDRGDLRAELALKLYYAQLGLNLAWSPLFFGFKRPGLALVDIAALAGTTFYLTKILGPISATAAYLLLPYCAWLSFATYLNVGIWWMEAKNKDKKRVVCAGVVRRNS</sequence>
<dbReference type="Proteomes" id="UP000613580">
    <property type="component" value="Unassembled WGS sequence"/>
</dbReference>
<reference evidence="7" key="1">
    <citation type="submission" date="2020-05" db="EMBL/GenBank/DDBJ databases">
        <title>Mycena genomes resolve the evolution of fungal bioluminescence.</title>
        <authorList>
            <person name="Tsai I.J."/>
        </authorList>
    </citation>
    <scope>NUCLEOTIDE SEQUENCE</scope>
    <source>
        <strain evidence="7">110903Hualien_Pintung</strain>
    </source>
</reference>
<keyword evidence="5 6" id="KW-0472">Membrane</keyword>
<dbReference type="OrthoDB" id="8841220at2759"/>